<proteinExistence type="predicted"/>
<keyword evidence="2" id="KW-1185">Reference proteome</keyword>
<comment type="caution">
    <text evidence="1">The sequence shown here is derived from an EMBL/GenBank/DDBJ whole genome shotgun (WGS) entry which is preliminary data.</text>
</comment>
<gene>
    <name evidence="1" type="ORF">ABG768_008768</name>
</gene>
<evidence type="ECO:0000313" key="1">
    <source>
        <dbReference type="EMBL" id="KAK9960938.1"/>
    </source>
</evidence>
<dbReference type="EMBL" id="JAWDJR010000016">
    <property type="protein sequence ID" value="KAK9960938.1"/>
    <property type="molecule type" value="Genomic_DNA"/>
</dbReference>
<accession>A0AAW1ZJV7</accession>
<name>A0AAW1ZJV7_CULAL</name>
<reference evidence="1 2" key="1">
    <citation type="submission" date="2024-05" db="EMBL/GenBank/DDBJ databases">
        <title>A high-quality chromosomal-level genome assembly of Topmouth culter (Culter alburnus).</title>
        <authorList>
            <person name="Zhao H."/>
        </authorList>
    </citation>
    <scope>NUCLEOTIDE SEQUENCE [LARGE SCALE GENOMIC DNA]</scope>
    <source>
        <strain evidence="1">CATC2023</strain>
        <tissue evidence="1">Muscle</tissue>
    </source>
</reference>
<evidence type="ECO:0000313" key="2">
    <source>
        <dbReference type="Proteomes" id="UP001479290"/>
    </source>
</evidence>
<dbReference type="AlphaFoldDB" id="A0AAW1ZJV7"/>
<sequence>MAHPRHYTVRRHPGMLKVSATQDHISKPHGMHAPSLSHPHQYHNLSCPAIPSVLSIRIREPARPLRMSLNFCVIAGTQKQPSVCVSMRTRAWAQMSRSGAVSMRLL</sequence>
<organism evidence="1 2">
    <name type="scientific">Culter alburnus</name>
    <name type="common">Topmouth culter</name>
    <dbReference type="NCBI Taxonomy" id="194366"/>
    <lineage>
        <taxon>Eukaryota</taxon>
        <taxon>Metazoa</taxon>
        <taxon>Chordata</taxon>
        <taxon>Craniata</taxon>
        <taxon>Vertebrata</taxon>
        <taxon>Euteleostomi</taxon>
        <taxon>Actinopterygii</taxon>
        <taxon>Neopterygii</taxon>
        <taxon>Teleostei</taxon>
        <taxon>Ostariophysi</taxon>
        <taxon>Cypriniformes</taxon>
        <taxon>Xenocyprididae</taxon>
        <taxon>Xenocypridinae</taxon>
        <taxon>Culter</taxon>
    </lineage>
</organism>
<dbReference type="Proteomes" id="UP001479290">
    <property type="component" value="Unassembled WGS sequence"/>
</dbReference>
<protein>
    <submittedName>
        <fullName evidence="1">Uncharacterized protein</fullName>
    </submittedName>
</protein>